<name>A0AB34JFY2_PRYPA</name>
<dbReference type="InterPro" id="IPR011989">
    <property type="entry name" value="ARM-like"/>
</dbReference>
<dbReference type="Pfam" id="PF08609">
    <property type="entry name" value="Fes1"/>
    <property type="match status" value="1"/>
</dbReference>
<dbReference type="EMBL" id="JBGBPQ010000008">
    <property type="protein sequence ID" value="KAL1520890.1"/>
    <property type="molecule type" value="Genomic_DNA"/>
</dbReference>
<evidence type="ECO:0000259" key="3">
    <source>
        <dbReference type="Pfam" id="PF08609"/>
    </source>
</evidence>
<dbReference type="GO" id="GO:0005783">
    <property type="term" value="C:endoplasmic reticulum"/>
    <property type="evidence" value="ECO:0007669"/>
    <property type="project" value="TreeGrafter"/>
</dbReference>
<dbReference type="GO" id="GO:0000774">
    <property type="term" value="F:adenyl-nucleotide exchange factor activity"/>
    <property type="evidence" value="ECO:0007669"/>
    <property type="project" value="TreeGrafter"/>
</dbReference>
<dbReference type="SUPFAM" id="SSF48371">
    <property type="entry name" value="ARM repeat"/>
    <property type="match status" value="1"/>
</dbReference>
<evidence type="ECO:0000313" key="4">
    <source>
        <dbReference type="EMBL" id="KAL1520890.1"/>
    </source>
</evidence>
<dbReference type="InterPro" id="IPR016024">
    <property type="entry name" value="ARM-type_fold"/>
</dbReference>
<evidence type="ECO:0000313" key="5">
    <source>
        <dbReference type="Proteomes" id="UP001515480"/>
    </source>
</evidence>
<comment type="caution">
    <text evidence="4">The sequence shown here is derived from an EMBL/GenBank/DDBJ whole genome shotgun (WGS) entry which is preliminary data.</text>
</comment>
<dbReference type="InterPro" id="IPR050693">
    <property type="entry name" value="Hsp70_NEF-Inhibitors"/>
</dbReference>
<protein>
    <recommendedName>
        <fullName evidence="3">Nucleotide exchange factor Fes1 domain-containing protein</fullName>
    </recommendedName>
</protein>
<feature type="compositionally biased region" description="Low complexity" evidence="2">
    <location>
        <begin position="106"/>
        <end position="122"/>
    </location>
</feature>
<evidence type="ECO:0000256" key="2">
    <source>
        <dbReference type="SAM" id="MobiDB-lite"/>
    </source>
</evidence>
<feature type="region of interest" description="Disordered" evidence="2">
    <location>
        <begin position="100"/>
        <end position="132"/>
    </location>
</feature>
<dbReference type="AlphaFoldDB" id="A0AB34JFY2"/>
<reference evidence="4 5" key="1">
    <citation type="journal article" date="2024" name="Science">
        <title>Giant polyketide synthase enzymes in the biosynthesis of giant marine polyether toxins.</title>
        <authorList>
            <person name="Fallon T.R."/>
            <person name="Shende V.V."/>
            <person name="Wierzbicki I.H."/>
            <person name="Pendleton A.L."/>
            <person name="Watervoot N.F."/>
            <person name="Auber R.P."/>
            <person name="Gonzalez D.J."/>
            <person name="Wisecaver J.H."/>
            <person name="Moore B.S."/>
        </authorList>
    </citation>
    <scope>NUCLEOTIDE SEQUENCE [LARGE SCALE GENOMIC DNA]</scope>
    <source>
        <strain evidence="4 5">12B1</strain>
    </source>
</reference>
<gene>
    <name evidence="4" type="ORF">AB1Y20_022451</name>
</gene>
<organism evidence="4 5">
    <name type="scientific">Prymnesium parvum</name>
    <name type="common">Toxic golden alga</name>
    <dbReference type="NCBI Taxonomy" id="97485"/>
    <lineage>
        <taxon>Eukaryota</taxon>
        <taxon>Haptista</taxon>
        <taxon>Haptophyta</taxon>
        <taxon>Prymnesiophyceae</taxon>
        <taxon>Prymnesiales</taxon>
        <taxon>Prymnesiaceae</taxon>
        <taxon>Prymnesium</taxon>
    </lineage>
</organism>
<evidence type="ECO:0000256" key="1">
    <source>
        <dbReference type="ARBA" id="ARBA00022737"/>
    </source>
</evidence>
<dbReference type="Gene3D" id="1.25.10.10">
    <property type="entry name" value="Leucine-rich Repeat Variant"/>
    <property type="match status" value="1"/>
</dbReference>
<dbReference type="PANTHER" id="PTHR19316">
    <property type="entry name" value="PROTEIN FOLDING REGULATOR"/>
    <property type="match status" value="1"/>
</dbReference>
<proteinExistence type="predicted"/>
<keyword evidence="1" id="KW-0677">Repeat</keyword>
<dbReference type="PANTHER" id="PTHR19316:SF18">
    <property type="entry name" value="HSP70-BINDING PROTEIN 1"/>
    <property type="match status" value="1"/>
</dbReference>
<feature type="domain" description="Nucleotide exchange factor Fes1" evidence="3">
    <location>
        <begin position="213"/>
        <end position="300"/>
    </location>
</feature>
<keyword evidence="5" id="KW-1185">Reference proteome</keyword>
<dbReference type="InterPro" id="IPR013918">
    <property type="entry name" value="Nucleotide_exch_fac_Fes1"/>
</dbReference>
<accession>A0AB34JFY2</accession>
<dbReference type="Proteomes" id="UP001515480">
    <property type="component" value="Unassembled WGS sequence"/>
</dbReference>
<sequence length="521" mass="55996">MQLPLMQLTEEPQLVMQPGDSLLLLLQRQPHVSAIREGSSGHLGAICPPVPRLVAPAPPTEQAAVKPRRNDAVVSAVSPSRRTRAVSRVWSGFARLERHRDERSLASRLPTSRRLLASRAAPPRSPTPRRCHSPLAPFLARATMDKKPAARTINSTSNQRVALPSDVREENTAFTTIYEQGKMIYDGATARSGDPRAAALRAAAAENSVPGSLNEMLKWGISNSDPEQLQKMAQSGRQPSQIDREVMDMLLGEPIVAKMRACLGKLPSSDGELPNGLEVALGAMEELEYYVEDIDNAVDMAKIGGLQALMGCLTSDRMDPELREAACGVLAVSLQNNPKVQDACVTHEVLGPLLSLLHGVDEAQLLPLRQKALLAISALVRSSSSALDQLIATPSSLSTLVSLAAEADAKLRRRALFLLLNLSRDAPSFARLLHGIPDLCSVLMEAGCAADEDTREQALLLMLLLSEGEGASDFRDGLLAVDATTRLAKVAADKGMVGEGEGNPEHAKYVRMLLAWLSGAD</sequence>